<dbReference type="EMBL" id="BJWL01000131">
    <property type="protein sequence ID" value="GFS30824.1"/>
    <property type="molecule type" value="Genomic_DNA"/>
</dbReference>
<evidence type="ECO:0000313" key="2">
    <source>
        <dbReference type="EMBL" id="GFS30824.1"/>
    </source>
</evidence>
<accession>A0A7J0DAA5</accession>
<feature type="compositionally biased region" description="Polar residues" evidence="1">
    <location>
        <begin position="19"/>
        <end position="35"/>
    </location>
</feature>
<reference evidence="3" key="1">
    <citation type="submission" date="2019-07" db="EMBL/GenBank/DDBJ databases">
        <title>De Novo Assembly of kiwifruit Actinidia rufa.</title>
        <authorList>
            <person name="Sugita-Konishi S."/>
            <person name="Sato K."/>
            <person name="Mori E."/>
            <person name="Abe Y."/>
            <person name="Kisaki G."/>
            <person name="Hamano K."/>
            <person name="Suezawa K."/>
            <person name="Otani M."/>
            <person name="Fukuda T."/>
            <person name="Manabe T."/>
            <person name="Gomi K."/>
            <person name="Tabuchi M."/>
            <person name="Akimitsu K."/>
            <person name="Kataoka I."/>
        </authorList>
    </citation>
    <scope>NUCLEOTIDE SEQUENCE [LARGE SCALE GENOMIC DNA]</scope>
    <source>
        <strain evidence="3">cv. Fuchu</strain>
    </source>
</reference>
<feature type="region of interest" description="Disordered" evidence="1">
    <location>
        <begin position="1"/>
        <end position="35"/>
    </location>
</feature>
<keyword evidence="3" id="KW-1185">Reference proteome</keyword>
<feature type="region of interest" description="Disordered" evidence="1">
    <location>
        <begin position="229"/>
        <end position="257"/>
    </location>
</feature>
<comment type="caution">
    <text evidence="2">The sequence shown here is derived from an EMBL/GenBank/DDBJ whole genome shotgun (WGS) entry which is preliminary data.</text>
</comment>
<organism evidence="2 3">
    <name type="scientific">Actinidia rufa</name>
    <dbReference type="NCBI Taxonomy" id="165716"/>
    <lineage>
        <taxon>Eukaryota</taxon>
        <taxon>Viridiplantae</taxon>
        <taxon>Streptophyta</taxon>
        <taxon>Embryophyta</taxon>
        <taxon>Tracheophyta</taxon>
        <taxon>Spermatophyta</taxon>
        <taxon>Magnoliopsida</taxon>
        <taxon>eudicotyledons</taxon>
        <taxon>Gunneridae</taxon>
        <taxon>Pentapetalae</taxon>
        <taxon>asterids</taxon>
        <taxon>Ericales</taxon>
        <taxon>Actinidiaceae</taxon>
        <taxon>Actinidia</taxon>
    </lineage>
</organism>
<dbReference type="AlphaFoldDB" id="A0A7J0DAA5"/>
<name>A0A7J0DAA5_9ERIC</name>
<evidence type="ECO:0000313" key="3">
    <source>
        <dbReference type="Proteomes" id="UP000585474"/>
    </source>
</evidence>
<evidence type="ECO:0000256" key="1">
    <source>
        <dbReference type="SAM" id="MobiDB-lite"/>
    </source>
</evidence>
<dbReference type="Proteomes" id="UP000585474">
    <property type="component" value="Unassembled WGS sequence"/>
</dbReference>
<protein>
    <submittedName>
        <fullName evidence="2">Uncharacterized protein</fullName>
    </submittedName>
</protein>
<sequence>MTIEVTQYPSSPREDSSDNEGSPSVDTQPLPNRETNIMTQGELDRLRESRSFPAKNQIRLSEADETIARIMVYYNICPAQLTPNAWQSVVSTVVLWQFNKFALTLNEFRNLFSLFNNPKPDFRWLYFKVRLKQPCSGGIPTMLRDGRRNSSSSEEITRSSPMDYPGSLKFRWSRGRGTPQSFLRNLGFDSGRMAFSGGDNAKEKPLGDAAHVVADKAMLKKVDMKKFAQMAKGRSESKGVTSVTKGIAIGEKRPGLS</sequence>
<feature type="compositionally biased region" description="Polar residues" evidence="1">
    <location>
        <begin position="1"/>
        <end position="10"/>
    </location>
</feature>
<proteinExistence type="predicted"/>
<gene>
    <name evidence="2" type="ORF">Acr_00g0014360</name>
</gene>